<evidence type="ECO:0000256" key="6">
    <source>
        <dbReference type="ARBA" id="ARBA00023002"/>
    </source>
</evidence>
<dbReference type="Pfam" id="PF04055">
    <property type="entry name" value="Radical_SAM"/>
    <property type="match status" value="1"/>
</dbReference>
<evidence type="ECO:0000256" key="4">
    <source>
        <dbReference type="ARBA" id="ARBA00022691"/>
    </source>
</evidence>
<dbReference type="Gene3D" id="3.20.20.70">
    <property type="entry name" value="Aldolase class I"/>
    <property type="match status" value="1"/>
</dbReference>
<evidence type="ECO:0000313" key="11">
    <source>
        <dbReference type="EMBL" id="MCM2373551.1"/>
    </source>
</evidence>
<comment type="cofactor">
    <cofactor evidence="9">
        <name>[4Fe-4S] cluster</name>
        <dbReference type="ChEBI" id="CHEBI:49883"/>
    </cofactor>
    <text evidence="9">Binds 1 [4Fe-4S] cluster. The cluster is coordinated with 3 cysteines and an exchangeable S-adenosyl-L-methionine.</text>
</comment>
<keyword evidence="4 9" id="KW-0949">S-adenosyl-L-methionine</keyword>
<dbReference type="SFLD" id="SFLDG01067">
    <property type="entry name" value="SPASM/twitch_domain_containing"/>
    <property type="match status" value="1"/>
</dbReference>
<evidence type="ECO:0000259" key="10">
    <source>
        <dbReference type="PROSITE" id="PS51918"/>
    </source>
</evidence>
<keyword evidence="11" id="KW-0670">Pyruvate</keyword>
<evidence type="ECO:0000256" key="2">
    <source>
        <dbReference type="ARBA" id="ARBA00009777"/>
    </source>
</evidence>
<evidence type="ECO:0000256" key="9">
    <source>
        <dbReference type="RuleBase" id="RU362053"/>
    </source>
</evidence>
<dbReference type="PANTHER" id="PTHR30352">
    <property type="entry name" value="PYRUVATE FORMATE-LYASE-ACTIVATING ENZYME"/>
    <property type="match status" value="1"/>
</dbReference>
<dbReference type="InterPro" id="IPR012838">
    <property type="entry name" value="PFL1_activating"/>
</dbReference>
<dbReference type="SUPFAM" id="SSF102114">
    <property type="entry name" value="Radical SAM enzymes"/>
    <property type="match status" value="1"/>
</dbReference>
<dbReference type="PANTHER" id="PTHR30352:SF5">
    <property type="entry name" value="PYRUVATE FORMATE-LYASE 1-ACTIVATING ENZYME"/>
    <property type="match status" value="1"/>
</dbReference>
<dbReference type="PROSITE" id="PS51918">
    <property type="entry name" value="RADICAL_SAM"/>
    <property type="match status" value="1"/>
</dbReference>
<reference evidence="11 12" key="1">
    <citation type="journal article" date="2022" name="Syst. Appl. Microbiol.">
        <title>Rhodopirellula aestuarii sp. nov., a novel member of the genus Rhodopirellula isolated from brackish sediments collected in the Tagus River estuary, Portugal.</title>
        <authorList>
            <person name="Vitorino I.R."/>
            <person name="Klimek D."/>
            <person name="Calusinska M."/>
            <person name="Lobo-da-Cunha A."/>
            <person name="Vasconcelos V."/>
            <person name="Lage O.M."/>
        </authorList>
    </citation>
    <scope>NUCLEOTIDE SEQUENCE [LARGE SCALE GENOMIC DNA]</scope>
    <source>
        <strain evidence="11 12">ICT_H3.1</strain>
    </source>
</reference>
<sequence>MEDRRPSLAPFECASGISWLSHYSAKGTNRCERRLASAHEDASESPPESVPCSGFVHSIETCGTVDGPGLRYVLFLSGCPLRCQYCHNPDAQGKPHGEIRTSESVIEDVVKYRNFIRRGGITISGGEPMMQNEFVHDVFRRAKAEGIHTTLDTSGFLGHRASDEMLESVDLVLLDIKSSDPQTYRETTGVSLQPTLDFARRLSDLGKSMWIRFVLVPGLTDDEANVRGVAKFVAGLTSVERVEVLPFHKLGESKYEQLGMRYQLSDTAAPSPEQMASCRQIFSEEGVTTR</sequence>
<evidence type="ECO:0000256" key="7">
    <source>
        <dbReference type="ARBA" id="ARBA00023004"/>
    </source>
</evidence>
<organism evidence="11 12">
    <name type="scientific">Aporhodopirellula aestuarii</name>
    <dbReference type="NCBI Taxonomy" id="2950107"/>
    <lineage>
        <taxon>Bacteria</taxon>
        <taxon>Pseudomonadati</taxon>
        <taxon>Planctomycetota</taxon>
        <taxon>Planctomycetia</taxon>
        <taxon>Pirellulales</taxon>
        <taxon>Pirellulaceae</taxon>
        <taxon>Aporhodopirellula</taxon>
    </lineage>
</organism>
<comment type="similarity">
    <text evidence="2 9">Belongs to the organic radical-activating enzymes family.</text>
</comment>
<dbReference type="SFLD" id="SFLDG01066">
    <property type="entry name" value="organic_radical-activating_enz"/>
    <property type="match status" value="1"/>
</dbReference>
<keyword evidence="6 9" id="KW-0560">Oxidoreductase</keyword>
<dbReference type="InterPro" id="IPR007197">
    <property type="entry name" value="rSAM"/>
</dbReference>
<dbReference type="CDD" id="cd01335">
    <property type="entry name" value="Radical_SAM"/>
    <property type="match status" value="1"/>
</dbReference>
<comment type="function">
    <text evidence="9">Activation of pyruvate formate-lyase under anaerobic conditions by generation of an organic free radical, using S-adenosylmethionine and reduced flavodoxin as cosubstrates to produce 5'-deoxy-adenosine.</text>
</comment>
<protein>
    <recommendedName>
        <fullName evidence="9">Pyruvate formate-lyase-activating enzyme</fullName>
        <ecNumber evidence="9">1.97.1.4</ecNumber>
    </recommendedName>
</protein>
<keyword evidence="5 9" id="KW-0479">Metal-binding</keyword>
<comment type="caution">
    <text evidence="11">The sequence shown here is derived from an EMBL/GenBank/DDBJ whole genome shotgun (WGS) entry which is preliminary data.</text>
</comment>
<dbReference type="InterPro" id="IPR058240">
    <property type="entry name" value="rSAM_sf"/>
</dbReference>
<dbReference type="GO" id="GO:0043365">
    <property type="term" value="F:[formate-C-acetyltransferase]-activating enzyme activity"/>
    <property type="evidence" value="ECO:0007669"/>
    <property type="project" value="UniProtKB-EC"/>
</dbReference>
<keyword evidence="12" id="KW-1185">Reference proteome</keyword>
<evidence type="ECO:0000256" key="5">
    <source>
        <dbReference type="ARBA" id="ARBA00022723"/>
    </source>
</evidence>
<evidence type="ECO:0000256" key="8">
    <source>
        <dbReference type="ARBA" id="ARBA00023014"/>
    </source>
</evidence>
<comment type="catalytic activity">
    <reaction evidence="9">
        <text>glycyl-[formate C-acetyltransferase] + reduced [flavodoxin] + S-adenosyl-L-methionine = glycin-2-yl radical-[formate C-acetyltransferase] + semiquinone [flavodoxin] + 5'-deoxyadenosine + L-methionine + H(+)</text>
        <dbReference type="Rhea" id="RHEA:19225"/>
        <dbReference type="Rhea" id="RHEA-COMP:10622"/>
        <dbReference type="Rhea" id="RHEA-COMP:12190"/>
        <dbReference type="Rhea" id="RHEA-COMP:12191"/>
        <dbReference type="Rhea" id="RHEA-COMP:14480"/>
        <dbReference type="ChEBI" id="CHEBI:15378"/>
        <dbReference type="ChEBI" id="CHEBI:17319"/>
        <dbReference type="ChEBI" id="CHEBI:29947"/>
        <dbReference type="ChEBI" id="CHEBI:32722"/>
        <dbReference type="ChEBI" id="CHEBI:57618"/>
        <dbReference type="ChEBI" id="CHEBI:57844"/>
        <dbReference type="ChEBI" id="CHEBI:59789"/>
        <dbReference type="ChEBI" id="CHEBI:140311"/>
        <dbReference type="EC" id="1.97.1.4"/>
    </reaction>
</comment>
<comment type="function">
    <text evidence="1">Activation of pyruvate formate-lyase 1 under anaerobic conditions by generation of an organic free radical, using S-adenosylmethionine and reduced flavodoxin as cosubstrates to produce 5'-deoxy-adenosine.</text>
</comment>
<keyword evidence="3 9" id="KW-0004">4Fe-4S</keyword>
<name>A0ABT0U9V0_9BACT</name>
<dbReference type="EC" id="1.97.1.4" evidence="9"/>
<keyword evidence="7 9" id="KW-0408">Iron</keyword>
<comment type="subcellular location">
    <subcellularLocation>
        <location evidence="9">Cytoplasm</location>
    </subcellularLocation>
</comment>
<feature type="domain" description="Radical SAM core" evidence="10">
    <location>
        <begin position="65"/>
        <end position="285"/>
    </location>
</feature>
<keyword evidence="9" id="KW-0963">Cytoplasm</keyword>
<evidence type="ECO:0000313" key="12">
    <source>
        <dbReference type="Proteomes" id="UP001202961"/>
    </source>
</evidence>
<accession>A0ABT0U9V0</accession>
<dbReference type="InterPro" id="IPR013785">
    <property type="entry name" value="Aldolase_TIM"/>
</dbReference>
<dbReference type="EMBL" id="JAMQBK010000062">
    <property type="protein sequence ID" value="MCM2373551.1"/>
    <property type="molecule type" value="Genomic_DNA"/>
</dbReference>
<dbReference type="PROSITE" id="PS01087">
    <property type="entry name" value="RADICAL_ACTIVATING"/>
    <property type="match status" value="1"/>
</dbReference>
<dbReference type="InterPro" id="IPR034457">
    <property type="entry name" value="Organic_radical-activating"/>
</dbReference>
<dbReference type="InterPro" id="IPR001989">
    <property type="entry name" value="Radical_activat_CS"/>
</dbReference>
<proteinExistence type="inferred from homology"/>
<evidence type="ECO:0000256" key="1">
    <source>
        <dbReference type="ARBA" id="ARBA00002918"/>
    </source>
</evidence>
<evidence type="ECO:0000256" key="3">
    <source>
        <dbReference type="ARBA" id="ARBA00022485"/>
    </source>
</evidence>
<dbReference type="Proteomes" id="UP001202961">
    <property type="component" value="Unassembled WGS sequence"/>
</dbReference>
<gene>
    <name evidence="11" type="primary">pflA</name>
    <name evidence="11" type="ORF">NB063_23310</name>
</gene>
<dbReference type="SFLD" id="SFLDS00029">
    <property type="entry name" value="Radical_SAM"/>
    <property type="match status" value="1"/>
</dbReference>
<dbReference type="NCBIfam" id="TIGR02493">
    <property type="entry name" value="PFLA"/>
    <property type="match status" value="1"/>
</dbReference>
<dbReference type="RefSeq" id="WP_250931306.1">
    <property type="nucleotide sequence ID" value="NZ_JAMQBK010000062.1"/>
</dbReference>
<keyword evidence="8 9" id="KW-0411">Iron-sulfur</keyword>